<proteinExistence type="predicted"/>
<dbReference type="EC" id="2.1.1.72" evidence="1"/>
<keyword evidence="8" id="KW-0378">Hydrolase</keyword>
<evidence type="ECO:0000256" key="5">
    <source>
        <dbReference type="ARBA" id="ARBA00047942"/>
    </source>
</evidence>
<keyword evidence="2" id="KW-0489">Methyltransferase</keyword>
<organism evidence="8 9">
    <name type="scientific">Tectimicrobiota bacterium</name>
    <dbReference type="NCBI Taxonomy" id="2528274"/>
    <lineage>
        <taxon>Bacteria</taxon>
        <taxon>Pseudomonadati</taxon>
        <taxon>Nitrospinota/Tectimicrobiota group</taxon>
        <taxon>Candidatus Tectimicrobiota</taxon>
    </lineage>
</organism>
<dbReference type="GO" id="GO:0006304">
    <property type="term" value="P:DNA modification"/>
    <property type="evidence" value="ECO:0007669"/>
    <property type="project" value="InterPro"/>
</dbReference>
<evidence type="ECO:0000256" key="6">
    <source>
        <dbReference type="SAM" id="MobiDB-lite"/>
    </source>
</evidence>
<keyword evidence="8" id="KW-0255">Endonuclease</keyword>
<evidence type="ECO:0000313" key="9">
    <source>
        <dbReference type="Proteomes" id="UP000772181"/>
    </source>
</evidence>
<dbReference type="PANTHER" id="PTHR33841">
    <property type="entry name" value="DNA METHYLTRANSFERASE YEEA-RELATED"/>
    <property type="match status" value="1"/>
</dbReference>
<feature type="compositionally biased region" description="Basic residues" evidence="6">
    <location>
        <begin position="744"/>
        <end position="755"/>
    </location>
</feature>
<evidence type="ECO:0000256" key="1">
    <source>
        <dbReference type="ARBA" id="ARBA00011900"/>
    </source>
</evidence>
<evidence type="ECO:0000256" key="3">
    <source>
        <dbReference type="ARBA" id="ARBA00022679"/>
    </source>
</evidence>
<keyword evidence="4" id="KW-0949">S-adenosyl-L-methionine</keyword>
<feature type="region of interest" description="Disordered" evidence="6">
    <location>
        <begin position="734"/>
        <end position="764"/>
    </location>
</feature>
<accession>A0A933GMB5</accession>
<comment type="catalytic activity">
    <reaction evidence="5">
        <text>a 2'-deoxyadenosine in DNA + S-adenosyl-L-methionine = an N(6)-methyl-2'-deoxyadenosine in DNA + S-adenosyl-L-homocysteine + H(+)</text>
        <dbReference type="Rhea" id="RHEA:15197"/>
        <dbReference type="Rhea" id="RHEA-COMP:12418"/>
        <dbReference type="Rhea" id="RHEA-COMP:12419"/>
        <dbReference type="ChEBI" id="CHEBI:15378"/>
        <dbReference type="ChEBI" id="CHEBI:57856"/>
        <dbReference type="ChEBI" id="CHEBI:59789"/>
        <dbReference type="ChEBI" id="CHEBI:90615"/>
        <dbReference type="ChEBI" id="CHEBI:90616"/>
        <dbReference type="EC" id="2.1.1.72"/>
    </reaction>
</comment>
<evidence type="ECO:0000256" key="4">
    <source>
        <dbReference type="ARBA" id="ARBA00022691"/>
    </source>
</evidence>
<evidence type="ECO:0000256" key="2">
    <source>
        <dbReference type="ARBA" id="ARBA00022603"/>
    </source>
</evidence>
<evidence type="ECO:0000259" key="7">
    <source>
        <dbReference type="Pfam" id="PF07669"/>
    </source>
</evidence>
<dbReference type="PANTHER" id="PTHR33841:SF1">
    <property type="entry name" value="DNA METHYLTRANSFERASE A"/>
    <property type="match status" value="1"/>
</dbReference>
<feature type="domain" description="Type II methyltransferase M.TaqI-like" evidence="7">
    <location>
        <begin position="18"/>
        <end position="308"/>
    </location>
</feature>
<evidence type="ECO:0000313" key="8">
    <source>
        <dbReference type="EMBL" id="MBI4595988.1"/>
    </source>
</evidence>
<comment type="caution">
    <text evidence="8">The sequence shown here is derived from an EMBL/GenBank/DDBJ whole genome shotgun (WGS) entry which is preliminary data.</text>
</comment>
<dbReference type="GO" id="GO:0009007">
    <property type="term" value="F:site-specific DNA-methyltransferase (adenine-specific) activity"/>
    <property type="evidence" value="ECO:0007669"/>
    <property type="project" value="UniProtKB-EC"/>
</dbReference>
<reference evidence="8" key="1">
    <citation type="submission" date="2020-07" db="EMBL/GenBank/DDBJ databases">
        <title>Huge and variable diversity of episymbiotic CPR bacteria and DPANN archaea in groundwater ecosystems.</title>
        <authorList>
            <person name="He C.Y."/>
            <person name="Keren R."/>
            <person name="Whittaker M."/>
            <person name="Farag I.F."/>
            <person name="Doudna J."/>
            <person name="Cate J.H.D."/>
            <person name="Banfield J.F."/>
        </authorList>
    </citation>
    <scope>NUCLEOTIDE SEQUENCE</scope>
    <source>
        <strain evidence="8">NC_groundwater_1482_Ag_S-0.65um_47_24</strain>
    </source>
</reference>
<dbReference type="AlphaFoldDB" id="A0A933GMB5"/>
<protein>
    <recommendedName>
        <fullName evidence="1">site-specific DNA-methyltransferase (adenine-specific)</fullName>
        <ecNumber evidence="1">2.1.1.72</ecNumber>
    </recommendedName>
</protein>
<keyword evidence="3" id="KW-0808">Transferase</keyword>
<name>A0A933GMB5_UNCTE</name>
<keyword evidence="8" id="KW-0540">Nuclease</keyword>
<dbReference type="Gene3D" id="3.40.50.150">
    <property type="entry name" value="Vaccinia Virus protein VP39"/>
    <property type="match status" value="2"/>
</dbReference>
<dbReference type="GO" id="GO:0004519">
    <property type="term" value="F:endonuclease activity"/>
    <property type="evidence" value="ECO:0007669"/>
    <property type="project" value="UniProtKB-KW"/>
</dbReference>
<dbReference type="InterPro" id="IPR050953">
    <property type="entry name" value="N4_N6_ade-DNA_methylase"/>
</dbReference>
<dbReference type="GO" id="GO:0032259">
    <property type="term" value="P:methylation"/>
    <property type="evidence" value="ECO:0007669"/>
    <property type="project" value="UniProtKB-KW"/>
</dbReference>
<feature type="non-terminal residue" evidence="8">
    <location>
        <position position="1"/>
    </location>
</feature>
<dbReference type="SUPFAM" id="SSF53335">
    <property type="entry name" value="S-adenosyl-L-methionine-dependent methyltransferases"/>
    <property type="match status" value="1"/>
</dbReference>
<dbReference type="InterPro" id="IPR011639">
    <property type="entry name" value="MethylTrfase_TaqI-like_dom"/>
</dbReference>
<dbReference type="InterPro" id="IPR029063">
    <property type="entry name" value="SAM-dependent_MTases_sf"/>
</dbReference>
<dbReference type="Pfam" id="PF07669">
    <property type="entry name" value="Eco57I"/>
    <property type="match status" value="1"/>
</dbReference>
<gene>
    <name evidence="8" type="ORF">HY730_06370</name>
</gene>
<dbReference type="Proteomes" id="UP000772181">
    <property type="component" value="Unassembled WGS sequence"/>
</dbReference>
<sequence>DQPSPTAYRAGVRNAIRNCIYGVDKNPLAVELCKVSLWLEAHIPGEPLNFLDHHVKCGNSIIGLAHKEELLKGIATEAFKKLPGDDSDVAKRLAKTNREESGNRRQIPFDFGHTITDNVKNIAALLNRLNTMPETTPAEVAAKQKEYHKLISGPLWWRLKNLADIQTAQFFIPKTKENEKKLITDVEYLEYLNGRQIVGMGIAKATAAALNKRFFHWFLEFPEVFSPSHAGDGGGEDKIGFDCILGNPPFLGGQKLTGTFGQSFLEYVKYNYAPAGSCDLVTYFFRRIFDVIKSGGFQALISTNTIAQGSAREGGLEVILSQGGRINFAVRSMKWPGLAAVEVALVNVYKGKWKQQFVLGNKAVNRISAYLDDSEATGTPYPLLQNADKSFQGSIVLGKGFVLEPHEAMKLIEKNPKNKDVLFPYLNGEDLNTNPDQSPSRWVINFFDWPEEKCRKEYPDCFDIVERLVKPDRLRNTYSTNAREKWWLYERLRQELSVAIAPLDRVLVVARVGKYQSFVFSKCNKVFHEKVVVTVFTDNKFVSVLNSDVHQLWARKYSSTLGGMSTVNYSPSDCFDTFPFSQNSAADTDLSQTGEKYHEHRRQLMLKMQLGLTKTYNQLHNKQLAIINGELPEKEAEKKYGKETLNLWNHLKRRENTCSFNEAVEGIIELRRLHKEMDETVLKAYGWPDINLAHDFYEVDYLPENDRIRYTISPEARREILKRLLKLNHEIHEKEVAQSQSTQSKKKSAKSKKNKISSNQIPLF</sequence>
<dbReference type="EMBL" id="JACQWF010000283">
    <property type="protein sequence ID" value="MBI4595988.1"/>
    <property type="molecule type" value="Genomic_DNA"/>
</dbReference>